<organism evidence="2 3">
    <name type="scientific">Asparagus officinalis</name>
    <name type="common">Garden asparagus</name>
    <dbReference type="NCBI Taxonomy" id="4686"/>
    <lineage>
        <taxon>Eukaryota</taxon>
        <taxon>Viridiplantae</taxon>
        <taxon>Streptophyta</taxon>
        <taxon>Embryophyta</taxon>
        <taxon>Tracheophyta</taxon>
        <taxon>Spermatophyta</taxon>
        <taxon>Magnoliopsida</taxon>
        <taxon>Liliopsida</taxon>
        <taxon>Asparagales</taxon>
        <taxon>Asparagaceae</taxon>
        <taxon>Asparagoideae</taxon>
        <taxon>Asparagus</taxon>
    </lineage>
</organism>
<name>A0A5P1F8L5_ASPOF</name>
<protein>
    <submittedName>
        <fullName evidence="2">Uncharacterized protein</fullName>
    </submittedName>
</protein>
<gene>
    <name evidence="2" type="ORF">A4U43_C03F6550</name>
</gene>
<dbReference type="EMBL" id="CM007383">
    <property type="protein sequence ID" value="ONK74464.1"/>
    <property type="molecule type" value="Genomic_DNA"/>
</dbReference>
<keyword evidence="3" id="KW-1185">Reference proteome</keyword>
<evidence type="ECO:0000313" key="2">
    <source>
        <dbReference type="EMBL" id="ONK74464.1"/>
    </source>
</evidence>
<dbReference type="Proteomes" id="UP000243459">
    <property type="component" value="Chromosome 3"/>
</dbReference>
<evidence type="ECO:0000256" key="1">
    <source>
        <dbReference type="SAM" id="MobiDB-lite"/>
    </source>
</evidence>
<accession>A0A5P1F8L5</accession>
<dbReference type="Gramene" id="ONK74464">
    <property type="protein sequence ID" value="ONK74464"/>
    <property type="gene ID" value="A4U43_C03F6550"/>
</dbReference>
<dbReference type="AlphaFoldDB" id="A0A5P1F8L5"/>
<reference evidence="3" key="1">
    <citation type="journal article" date="2017" name="Nat. Commun.">
        <title>The asparagus genome sheds light on the origin and evolution of a young Y chromosome.</title>
        <authorList>
            <person name="Harkess A."/>
            <person name="Zhou J."/>
            <person name="Xu C."/>
            <person name="Bowers J.E."/>
            <person name="Van der Hulst R."/>
            <person name="Ayyampalayam S."/>
            <person name="Mercati F."/>
            <person name="Riccardi P."/>
            <person name="McKain M.R."/>
            <person name="Kakrana A."/>
            <person name="Tang H."/>
            <person name="Ray J."/>
            <person name="Groenendijk J."/>
            <person name="Arikit S."/>
            <person name="Mathioni S.M."/>
            <person name="Nakano M."/>
            <person name="Shan H."/>
            <person name="Telgmann-Rauber A."/>
            <person name="Kanno A."/>
            <person name="Yue Z."/>
            <person name="Chen H."/>
            <person name="Li W."/>
            <person name="Chen Y."/>
            <person name="Xu X."/>
            <person name="Zhang Y."/>
            <person name="Luo S."/>
            <person name="Chen H."/>
            <person name="Gao J."/>
            <person name="Mao Z."/>
            <person name="Pires J.C."/>
            <person name="Luo M."/>
            <person name="Kudrna D."/>
            <person name="Wing R.A."/>
            <person name="Meyers B.C."/>
            <person name="Yi K."/>
            <person name="Kong H."/>
            <person name="Lavrijsen P."/>
            <person name="Sunseri F."/>
            <person name="Falavigna A."/>
            <person name="Ye Y."/>
            <person name="Leebens-Mack J.H."/>
            <person name="Chen G."/>
        </authorList>
    </citation>
    <scope>NUCLEOTIDE SEQUENCE [LARGE SCALE GENOMIC DNA]</scope>
    <source>
        <strain evidence="3">cv. DH0086</strain>
    </source>
</reference>
<evidence type="ECO:0000313" key="3">
    <source>
        <dbReference type="Proteomes" id="UP000243459"/>
    </source>
</evidence>
<feature type="region of interest" description="Disordered" evidence="1">
    <location>
        <begin position="1"/>
        <end position="26"/>
    </location>
</feature>
<sequence length="188" mass="21011">MAERRDPHRPTNLPQRIKNGRSPKRNHNPLLLLLHIPLRHPPPPPLLLILSFSLPPFLDPLPLLRRHLHGHSLGHPIQDRHRGSYREASREGKGRRPSFVQVRGGVEEERDGVRFAEGGGCVEEGEELEGGDDEGRRCGQEMVGEGFGDVGLVRGFCWGFGAHQGCDVQPLIRVLMKLGGFFFFLGDS</sequence>
<feature type="region of interest" description="Disordered" evidence="1">
    <location>
        <begin position="72"/>
        <end position="103"/>
    </location>
</feature>
<proteinExistence type="predicted"/>
<feature type="compositionally biased region" description="Basic and acidic residues" evidence="1">
    <location>
        <begin position="77"/>
        <end position="94"/>
    </location>
</feature>